<name>A0AAV5NC79_9PROT</name>
<comment type="caution">
    <text evidence="4">The sequence shown here is derived from an EMBL/GenBank/DDBJ whole genome shotgun (WGS) entry which is preliminary data.</text>
</comment>
<keyword evidence="2" id="KW-0472">Membrane</keyword>
<feature type="region of interest" description="Disordered" evidence="1">
    <location>
        <begin position="558"/>
        <end position="607"/>
    </location>
</feature>
<accession>A0AAV5NC79</accession>
<dbReference type="InterPro" id="IPR041219">
    <property type="entry name" value="Phage_lysozyme2"/>
</dbReference>
<dbReference type="Gene3D" id="1.10.530.10">
    <property type="match status" value="1"/>
</dbReference>
<gene>
    <name evidence="4" type="ORF">GCM10007867_03920</name>
</gene>
<sequence>MANQGVKVTISAVDRASQTLERINARIAAIQAPVRRTMAAFGRFSNVTGLTRLRSGVMGVTRAGLGMFRRLSQIVPVLGTITGAASLAGIYKLASAWAQAGTNIRTAARNMGMAPSRLMAMQNAARLAGGSGEAMGEALQNLSQTKWEALHGYAPEAATQFKALGISLEELKNASPDQIFERITKRLRQIRDPAARVIAATKIFGGAAQGLMPILQQTEAQYQANIREAERYGLLNQQGVEAAARLQHALTQLNEAVEGFGYSLAQSVEPAIRPVIEQMAEWIAANREWISQDITGYVHQFVGWLKNGGWDKIQSGIKGVYNEALNVVHGLGGWKTAGEIALGAIAAIYAAPVLVGLGLLAASLGPVAAGFAAISAAATAAVIGYETWKSIKDPKEGPENRFATGVRRFLGWDAEPAQKAWQYFRSQGWSPQQASGIVANLDKESAFVSNRPGDFNKKTGQYEAYGLAQWHQPRQDQFKRLYGHDIHQSTDDEQLAFVQWELTKGSYTGAGKALRGARSDREAAAIVSRLYESPRDRDNEASIRGDIAEKWGRKFDELSPGPAVLPPPPSASQAPDKTMAGLRVEIDHKNAPPGSSVQVKSTSPGLQVQTVRQHRAMDPLNSAVGN</sequence>
<reference evidence="5" key="1">
    <citation type="journal article" date="2019" name="Int. J. Syst. Evol. Microbiol.">
        <title>The Global Catalogue of Microorganisms (GCM) 10K type strain sequencing project: providing services to taxonomists for standard genome sequencing and annotation.</title>
        <authorList>
            <consortium name="The Broad Institute Genomics Platform"/>
            <consortium name="The Broad Institute Genome Sequencing Center for Infectious Disease"/>
            <person name="Wu L."/>
            <person name="Ma J."/>
        </authorList>
    </citation>
    <scope>NUCLEOTIDE SEQUENCE [LARGE SCALE GENOMIC DNA]</scope>
    <source>
        <strain evidence="5">NBRC 3267</strain>
    </source>
</reference>
<organism evidence="4 5">
    <name type="scientific">Gluconobacter cerinus</name>
    <dbReference type="NCBI Taxonomy" id="38307"/>
    <lineage>
        <taxon>Bacteria</taxon>
        <taxon>Pseudomonadati</taxon>
        <taxon>Pseudomonadota</taxon>
        <taxon>Alphaproteobacteria</taxon>
        <taxon>Acetobacterales</taxon>
        <taxon>Acetobacteraceae</taxon>
        <taxon>Gluconobacter</taxon>
    </lineage>
</organism>
<dbReference type="Pfam" id="PF18013">
    <property type="entry name" value="Phage_lysozyme2"/>
    <property type="match status" value="1"/>
</dbReference>
<dbReference type="NCBIfam" id="TIGR01760">
    <property type="entry name" value="tape_meas_TP901"/>
    <property type="match status" value="1"/>
</dbReference>
<feature type="domain" description="Phage tail lysozyme" evidence="3">
    <location>
        <begin position="417"/>
        <end position="555"/>
    </location>
</feature>
<protein>
    <recommendedName>
        <fullName evidence="3">Phage tail lysozyme domain-containing protein</fullName>
    </recommendedName>
</protein>
<dbReference type="Proteomes" id="UP001156614">
    <property type="component" value="Unassembled WGS sequence"/>
</dbReference>
<keyword evidence="5" id="KW-1185">Reference proteome</keyword>
<dbReference type="EMBL" id="BSNU01000001">
    <property type="protein sequence ID" value="GLQ61547.1"/>
    <property type="molecule type" value="Genomic_DNA"/>
</dbReference>
<proteinExistence type="predicted"/>
<evidence type="ECO:0000256" key="1">
    <source>
        <dbReference type="SAM" id="MobiDB-lite"/>
    </source>
</evidence>
<evidence type="ECO:0000259" key="3">
    <source>
        <dbReference type="Pfam" id="PF18013"/>
    </source>
</evidence>
<feature type="compositionally biased region" description="Polar residues" evidence="1">
    <location>
        <begin position="593"/>
        <end position="607"/>
    </location>
</feature>
<dbReference type="InterPro" id="IPR010090">
    <property type="entry name" value="Phage_tape_meas"/>
</dbReference>
<dbReference type="AlphaFoldDB" id="A0AAV5NC79"/>
<dbReference type="RefSeq" id="WP_145995786.1">
    <property type="nucleotide sequence ID" value="NZ_BEWM01000003.1"/>
</dbReference>
<evidence type="ECO:0000313" key="5">
    <source>
        <dbReference type="Proteomes" id="UP001156614"/>
    </source>
</evidence>
<evidence type="ECO:0000256" key="2">
    <source>
        <dbReference type="SAM" id="Phobius"/>
    </source>
</evidence>
<evidence type="ECO:0000313" key="4">
    <source>
        <dbReference type="EMBL" id="GLQ61547.1"/>
    </source>
</evidence>
<feature type="transmembrane region" description="Helical" evidence="2">
    <location>
        <begin position="367"/>
        <end position="385"/>
    </location>
</feature>
<keyword evidence="2" id="KW-0812">Transmembrane</keyword>
<feature type="transmembrane region" description="Helical" evidence="2">
    <location>
        <begin position="340"/>
        <end position="361"/>
    </location>
</feature>
<keyword evidence="2" id="KW-1133">Transmembrane helix</keyword>